<dbReference type="Pfam" id="PF18228">
    <property type="entry name" value="CdiI_N"/>
    <property type="match status" value="1"/>
</dbReference>
<dbReference type="EMBL" id="FOLM01000006">
    <property type="protein sequence ID" value="SFC82503.1"/>
    <property type="molecule type" value="Genomic_DNA"/>
</dbReference>
<reference evidence="2 3" key="1">
    <citation type="submission" date="2016-10" db="EMBL/GenBank/DDBJ databases">
        <authorList>
            <person name="de Groot N.N."/>
        </authorList>
    </citation>
    <scope>NUCLEOTIDE SEQUENCE [LARGE SCALE GENOMIC DNA]</scope>
    <source>
        <strain evidence="2 3">CGMCC 4.5739</strain>
    </source>
</reference>
<dbReference type="Proteomes" id="UP000199207">
    <property type="component" value="Unassembled WGS sequence"/>
</dbReference>
<dbReference type="InterPro" id="IPR053755">
    <property type="entry name" value="CDI_immunity_sf"/>
</dbReference>
<evidence type="ECO:0000259" key="1">
    <source>
        <dbReference type="Pfam" id="PF18228"/>
    </source>
</evidence>
<sequence>MSKSEVFSIELDAETLFRDPDSEGPEAVGTIRIGEFTEAFRASLAYWSADDYRRSWRLAYHRLESADDAISCLITSITDPATSNFVFCWPLYREGEQVFVQNSVIFLDELTEAFDPEAPWASVGPRETITEDGDEISEWHTSMDALRAFFRRPAVR</sequence>
<dbReference type="AlphaFoldDB" id="A0A1I1MIK5"/>
<feature type="domain" description="CdiI C-terminal" evidence="1">
    <location>
        <begin position="43"/>
        <end position="149"/>
    </location>
</feature>
<evidence type="ECO:0000313" key="2">
    <source>
        <dbReference type="EMBL" id="SFC82503.1"/>
    </source>
</evidence>
<proteinExistence type="predicted"/>
<organism evidence="2 3">
    <name type="scientific">Streptomyces aidingensis</name>
    <dbReference type="NCBI Taxonomy" id="910347"/>
    <lineage>
        <taxon>Bacteria</taxon>
        <taxon>Bacillati</taxon>
        <taxon>Actinomycetota</taxon>
        <taxon>Actinomycetes</taxon>
        <taxon>Kitasatosporales</taxon>
        <taxon>Streptomycetaceae</taxon>
        <taxon>Streptomyces</taxon>
    </lineage>
</organism>
<dbReference type="STRING" id="910347.SAMN05421773_106174"/>
<dbReference type="CDD" id="cd20699">
    <property type="entry name" value="CdiI_ECL-like"/>
    <property type="match status" value="1"/>
</dbReference>
<protein>
    <recommendedName>
        <fullName evidence="1">CdiI C-terminal domain-containing protein</fullName>
    </recommendedName>
</protein>
<dbReference type="Gene3D" id="3.30.2450.20">
    <property type="match status" value="1"/>
</dbReference>
<gene>
    <name evidence="2" type="ORF">SAMN05421773_106174</name>
</gene>
<keyword evidence="3" id="KW-1185">Reference proteome</keyword>
<accession>A0A1I1MIK5</accession>
<dbReference type="InterPro" id="IPR040509">
    <property type="entry name" value="CdiI_C"/>
</dbReference>
<name>A0A1I1MIK5_9ACTN</name>
<evidence type="ECO:0000313" key="3">
    <source>
        <dbReference type="Proteomes" id="UP000199207"/>
    </source>
</evidence>